<dbReference type="GO" id="GO:0005524">
    <property type="term" value="F:ATP binding"/>
    <property type="evidence" value="ECO:0007669"/>
    <property type="project" value="UniProtKB-KW"/>
</dbReference>
<keyword evidence="5" id="KW-0547">Nucleotide-binding</keyword>
<gene>
    <name evidence="12" type="ORF">E6C64_14530</name>
</gene>
<evidence type="ECO:0000259" key="11">
    <source>
        <dbReference type="PROSITE" id="PS50893"/>
    </source>
</evidence>
<evidence type="ECO:0000256" key="8">
    <source>
        <dbReference type="ARBA" id="ARBA00023065"/>
    </source>
</evidence>
<dbReference type="SMART" id="SM00382">
    <property type="entry name" value="AAA"/>
    <property type="match status" value="1"/>
</dbReference>
<dbReference type="GO" id="GO:0016887">
    <property type="term" value="F:ATP hydrolysis activity"/>
    <property type="evidence" value="ECO:0007669"/>
    <property type="project" value="InterPro"/>
</dbReference>
<dbReference type="InterPro" id="IPR003593">
    <property type="entry name" value="AAA+_ATPase"/>
</dbReference>
<keyword evidence="3" id="KW-1003">Cell membrane</keyword>
<evidence type="ECO:0000256" key="2">
    <source>
        <dbReference type="ARBA" id="ARBA00022448"/>
    </source>
</evidence>
<feature type="region of interest" description="Disordered" evidence="10">
    <location>
        <begin position="1"/>
        <end position="32"/>
    </location>
</feature>
<organism evidence="12 13">
    <name type="scientific">Naasia lichenicola</name>
    <dbReference type="NCBI Taxonomy" id="2565933"/>
    <lineage>
        <taxon>Bacteria</taxon>
        <taxon>Bacillati</taxon>
        <taxon>Actinomycetota</taxon>
        <taxon>Actinomycetes</taxon>
        <taxon>Micrococcales</taxon>
        <taxon>Microbacteriaceae</taxon>
        <taxon>Naasia</taxon>
    </lineage>
</organism>
<dbReference type="InterPro" id="IPR051535">
    <property type="entry name" value="Siderophore_ABC-ATPase"/>
</dbReference>
<comment type="subcellular location">
    <subcellularLocation>
        <location evidence="1">Cell membrane</location>
        <topology evidence="1">Peripheral membrane protein</topology>
    </subcellularLocation>
</comment>
<dbReference type="InterPro" id="IPR027417">
    <property type="entry name" value="P-loop_NTPase"/>
</dbReference>
<dbReference type="Proteomes" id="UP000309133">
    <property type="component" value="Unassembled WGS sequence"/>
</dbReference>
<dbReference type="FunFam" id="3.40.50.300:FF:000134">
    <property type="entry name" value="Iron-enterobactin ABC transporter ATP-binding protein"/>
    <property type="match status" value="1"/>
</dbReference>
<keyword evidence="4" id="KW-0410">Iron transport</keyword>
<evidence type="ECO:0000313" key="13">
    <source>
        <dbReference type="Proteomes" id="UP000309133"/>
    </source>
</evidence>
<dbReference type="Gene3D" id="3.40.50.300">
    <property type="entry name" value="P-loop containing nucleotide triphosphate hydrolases"/>
    <property type="match status" value="1"/>
</dbReference>
<keyword evidence="8" id="KW-0406">Ion transport</keyword>
<feature type="domain" description="ABC transporter" evidence="11">
    <location>
        <begin position="36"/>
        <end position="272"/>
    </location>
</feature>
<evidence type="ECO:0000256" key="7">
    <source>
        <dbReference type="ARBA" id="ARBA00023004"/>
    </source>
</evidence>
<keyword evidence="7" id="KW-0408">Iron</keyword>
<evidence type="ECO:0000256" key="3">
    <source>
        <dbReference type="ARBA" id="ARBA00022475"/>
    </source>
</evidence>
<dbReference type="CDD" id="cd03214">
    <property type="entry name" value="ABC_Iron-Siderophores_B12_Hemin"/>
    <property type="match status" value="1"/>
</dbReference>
<keyword evidence="9" id="KW-0472">Membrane</keyword>
<evidence type="ECO:0000256" key="4">
    <source>
        <dbReference type="ARBA" id="ARBA00022496"/>
    </source>
</evidence>
<feature type="compositionally biased region" description="Low complexity" evidence="10">
    <location>
        <begin position="1"/>
        <end position="26"/>
    </location>
</feature>
<proteinExistence type="predicted"/>
<dbReference type="OrthoDB" id="5296765at2"/>
<sequence length="310" mass="32657">MTATSQNPTPASTPASTTADDGTDGPQGARPDGVALQARAITLAYDKAVIFEGLDLSVGQGEITTLIGANGSGKSTILKAFGRLLSPTAGTIELHGTPMRSQSARAVARQLAILPQKPLTPTATSVRDLVSRGRHPHQSLWRPWTAGDAAIIDAALAATGLLELADRDAGSLSGGQLQRAWIALVLAQEAPTILLDEPTTFLDLSHQLDVLRLVRRINRERGSTVVMVLHDLSLAARFSDRLVVIGRGRVLADGAPWDVLTPEVLHDAFDLEALVIADPATGTPLVVPVEFETEEGSVMRSLLGSANLTL</sequence>
<dbReference type="EMBL" id="SSSM01000005">
    <property type="protein sequence ID" value="THG29864.1"/>
    <property type="molecule type" value="Genomic_DNA"/>
</dbReference>
<evidence type="ECO:0000256" key="5">
    <source>
        <dbReference type="ARBA" id="ARBA00022741"/>
    </source>
</evidence>
<dbReference type="PANTHER" id="PTHR42771:SF2">
    <property type="entry name" value="IRON(3+)-HYDROXAMATE IMPORT ATP-BINDING PROTEIN FHUC"/>
    <property type="match status" value="1"/>
</dbReference>
<name>A0A4S4FJ00_9MICO</name>
<dbReference type="PROSITE" id="PS00211">
    <property type="entry name" value="ABC_TRANSPORTER_1"/>
    <property type="match status" value="1"/>
</dbReference>
<dbReference type="PANTHER" id="PTHR42771">
    <property type="entry name" value="IRON(3+)-HYDROXAMATE IMPORT ATP-BINDING PROTEIN FHUC"/>
    <property type="match status" value="1"/>
</dbReference>
<dbReference type="InterPro" id="IPR017871">
    <property type="entry name" value="ABC_transporter-like_CS"/>
</dbReference>
<evidence type="ECO:0000256" key="1">
    <source>
        <dbReference type="ARBA" id="ARBA00004202"/>
    </source>
</evidence>
<comment type="caution">
    <text evidence="12">The sequence shown here is derived from an EMBL/GenBank/DDBJ whole genome shotgun (WGS) entry which is preliminary data.</text>
</comment>
<dbReference type="Pfam" id="PF00005">
    <property type="entry name" value="ABC_tran"/>
    <property type="match status" value="1"/>
</dbReference>
<keyword evidence="6 12" id="KW-0067">ATP-binding</keyword>
<dbReference type="PROSITE" id="PS50893">
    <property type="entry name" value="ABC_TRANSPORTER_2"/>
    <property type="match status" value="1"/>
</dbReference>
<accession>A0A4S4FJ00</accession>
<dbReference type="InterPro" id="IPR003439">
    <property type="entry name" value="ABC_transporter-like_ATP-bd"/>
</dbReference>
<reference evidence="12 13" key="1">
    <citation type="submission" date="2019-04" db="EMBL/GenBank/DDBJ databases">
        <authorList>
            <person name="Jiang L."/>
        </authorList>
    </citation>
    <scope>NUCLEOTIDE SEQUENCE [LARGE SCALE GENOMIC DNA]</scope>
    <source>
        <strain evidence="12 13">YIM 131853</strain>
    </source>
</reference>
<protein>
    <submittedName>
        <fullName evidence="12">ABC transporter ATP-binding protein</fullName>
    </submittedName>
</protein>
<dbReference type="GO" id="GO:0006826">
    <property type="term" value="P:iron ion transport"/>
    <property type="evidence" value="ECO:0007669"/>
    <property type="project" value="UniProtKB-KW"/>
</dbReference>
<evidence type="ECO:0000313" key="12">
    <source>
        <dbReference type="EMBL" id="THG29864.1"/>
    </source>
</evidence>
<dbReference type="SUPFAM" id="SSF52540">
    <property type="entry name" value="P-loop containing nucleoside triphosphate hydrolases"/>
    <property type="match status" value="1"/>
</dbReference>
<evidence type="ECO:0000256" key="10">
    <source>
        <dbReference type="SAM" id="MobiDB-lite"/>
    </source>
</evidence>
<keyword evidence="2" id="KW-0813">Transport</keyword>
<dbReference type="GO" id="GO:0005886">
    <property type="term" value="C:plasma membrane"/>
    <property type="evidence" value="ECO:0007669"/>
    <property type="project" value="UniProtKB-SubCell"/>
</dbReference>
<evidence type="ECO:0000256" key="6">
    <source>
        <dbReference type="ARBA" id="ARBA00022840"/>
    </source>
</evidence>
<keyword evidence="13" id="KW-1185">Reference proteome</keyword>
<dbReference type="RefSeq" id="WP_136428193.1">
    <property type="nucleotide sequence ID" value="NZ_SSSM01000005.1"/>
</dbReference>
<evidence type="ECO:0000256" key="9">
    <source>
        <dbReference type="ARBA" id="ARBA00023136"/>
    </source>
</evidence>
<dbReference type="AlphaFoldDB" id="A0A4S4FJ00"/>